<organism evidence="1 2">
    <name type="scientific">Acorus calamus</name>
    <name type="common">Sweet flag</name>
    <dbReference type="NCBI Taxonomy" id="4465"/>
    <lineage>
        <taxon>Eukaryota</taxon>
        <taxon>Viridiplantae</taxon>
        <taxon>Streptophyta</taxon>
        <taxon>Embryophyta</taxon>
        <taxon>Tracheophyta</taxon>
        <taxon>Spermatophyta</taxon>
        <taxon>Magnoliopsida</taxon>
        <taxon>Liliopsida</taxon>
        <taxon>Acoraceae</taxon>
        <taxon>Acorus</taxon>
    </lineage>
</organism>
<reference evidence="1" key="2">
    <citation type="submission" date="2023-06" db="EMBL/GenBank/DDBJ databases">
        <authorList>
            <person name="Ma L."/>
            <person name="Liu K.-W."/>
            <person name="Li Z."/>
            <person name="Hsiao Y.-Y."/>
            <person name="Qi Y."/>
            <person name="Fu T."/>
            <person name="Tang G."/>
            <person name="Zhang D."/>
            <person name="Sun W.-H."/>
            <person name="Liu D.-K."/>
            <person name="Li Y."/>
            <person name="Chen G.-Z."/>
            <person name="Liu X.-D."/>
            <person name="Liao X.-Y."/>
            <person name="Jiang Y.-T."/>
            <person name="Yu X."/>
            <person name="Hao Y."/>
            <person name="Huang J."/>
            <person name="Zhao X.-W."/>
            <person name="Ke S."/>
            <person name="Chen Y.-Y."/>
            <person name="Wu W.-L."/>
            <person name="Hsu J.-L."/>
            <person name="Lin Y.-F."/>
            <person name="Huang M.-D."/>
            <person name="Li C.-Y."/>
            <person name="Huang L."/>
            <person name="Wang Z.-W."/>
            <person name="Zhao X."/>
            <person name="Zhong W.-Y."/>
            <person name="Peng D.-H."/>
            <person name="Ahmad S."/>
            <person name="Lan S."/>
            <person name="Zhang J.-S."/>
            <person name="Tsai W.-C."/>
            <person name="Van De Peer Y."/>
            <person name="Liu Z.-J."/>
        </authorList>
    </citation>
    <scope>NUCLEOTIDE SEQUENCE</scope>
    <source>
        <strain evidence="1">CP</strain>
        <tissue evidence="1">Leaves</tissue>
    </source>
</reference>
<accession>A0AAV9D491</accession>
<proteinExistence type="predicted"/>
<dbReference type="AlphaFoldDB" id="A0AAV9D491"/>
<evidence type="ECO:0000313" key="2">
    <source>
        <dbReference type="Proteomes" id="UP001180020"/>
    </source>
</evidence>
<reference evidence="1" key="1">
    <citation type="journal article" date="2023" name="Nat. Commun.">
        <title>Diploid and tetraploid genomes of Acorus and the evolution of monocots.</title>
        <authorList>
            <person name="Ma L."/>
            <person name="Liu K.W."/>
            <person name="Li Z."/>
            <person name="Hsiao Y.Y."/>
            <person name="Qi Y."/>
            <person name="Fu T."/>
            <person name="Tang G.D."/>
            <person name="Zhang D."/>
            <person name="Sun W.H."/>
            <person name="Liu D.K."/>
            <person name="Li Y."/>
            <person name="Chen G.Z."/>
            <person name="Liu X.D."/>
            <person name="Liao X.Y."/>
            <person name="Jiang Y.T."/>
            <person name="Yu X."/>
            <person name="Hao Y."/>
            <person name="Huang J."/>
            <person name="Zhao X.W."/>
            <person name="Ke S."/>
            <person name="Chen Y.Y."/>
            <person name="Wu W.L."/>
            <person name="Hsu J.L."/>
            <person name="Lin Y.F."/>
            <person name="Huang M.D."/>
            <person name="Li C.Y."/>
            <person name="Huang L."/>
            <person name="Wang Z.W."/>
            <person name="Zhao X."/>
            <person name="Zhong W.Y."/>
            <person name="Peng D.H."/>
            <person name="Ahmad S."/>
            <person name="Lan S."/>
            <person name="Zhang J.S."/>
            <person name="Tsai W.C."/>
            <person name="Van de Peer Y."/>
            <person name="Liu Z.J."/>
        </authorList>
    </citation>
    <scope>NUCLEOTIDE SEQUENCE</scope>
    <source>
        <strain evidence="1">CP</strain>
    </source>
</reference>
<keyword evidence="2" id="KW-1185">Reference proteome</keyword>
<dbReference type="PANTHER" id="PTHR33116">
    <property type="entry name" value="REVERSE TRANSCRIPTASE ZINC-BINDING DOMAIN-CONTAINING PROTEIN-RELATED-RELATED"/>
    <property type="match status" value="1"/>
</dbReference>
<sequence length="386" mass="44204">MNYLAPGISDHSSLKVTLDHIIPTGPRPFKYFEMWETHPSFKDTVEATWGLEVRGSPMYRLVQKLSATKSALKQWNKECFGPVQNLLHRSKQELADIQSILHNSPNDETLMSLERSSRDSYPQHLSQEETFLRQKSRQMWLSSGDSNSKFFYDSIKSRSAINTISRLRSPDGSMLTAPEEIKEHIVHFYSELLNRDSGSCIPQIQAYGTLSEVDNLRLLSPVVAEEIRKAVFSLKPLSSPGPDGFPARFFQLFWPTVQYDLVEAIQSFFYSGNILRQIRKKLASWTVHSLSRAGRLELIKSVVSSFHIFWSSAVRIPRRTQKDIEKMLRDFLWQGNSPDRKAHHVNWDIICKPLEEGGLGIKAIKDWTNGAVGVRLWDIAQNKLSL</sequence>
<gene>
    <name evidence="1" type="ORF">QJS10_CPB15g01202</name>
</gene>
<dbReference type="EMBL" id="JAUJYO010000015">
    <property type="protein sequence ID" value="KAK1296070.1"/>
    <property type="molecule type" value="Genomic_DNA"/>
</dbReference>
<evidence type="ECO:0000313" key="1">
    <source>
        <dbReference type="EMBL" id="KAK1296070.1"/>
    </source>
</evidence>
<comment type="caution">
    <text evidence="1">The sequence shown here is derived from an EMBL/GenBank/DDBJ whole genome shotgun (WGS) entry which is preliminary data.</text>
</comment>
<dbReference type="Proteomes" id="UP001180020">
    <property type="component" value="Unassembled WGS sequence"/>
</dbReference>
<name>A0AAV9D491_ACOCL</name>
<dbReference type="PANTHER" id="PTHR33116:SF78">
    <property type="entry name" value="OS12G0587133 PROTEIN"/>
    <property type="match status" value="1"/>
</dbReference>
<protein>
    <submittedName>
        <fullName evidence="1">Uncharacterized protein</fullName>
    </submittedName>
</protein>